<keyword evidence="1" id="KW-0472">Membrane</keyword>
<evidence type="ECO:0000313" key="4">
    <source>
        <dbReference type="EMBL" id="PJZ60970.1"/>
    </source>
</evidence>
<dbReference type="EMBL" id="NPDV01000012">
    <property type="protein sequence ID" value="PJZ52575.1"/>
    <property type="molecule type" value="Genomic_DNA"/>
</dbReference>
<reference evidence="5 6" key="1">
    <citation type="submission" date="2017-07" db="EMBL/GenBank/DDBJ databases">
        <title>Leptospira spp. isolated from tropical soils.</title>
        <authorList>
            <person name="Thibeaux R."/>
            <person name="Iraola G."/>
            <person name="Ferres I."/>
            <person name="Bierque E."/>
            <person name="Girault D."/>
            <person name="Soupe-Gilbert M.-E."/>
            <person name="Picardeau M."/>
            <person name="Goarant C."/>
        </authorList>
    </citation>
    <scope>NUCLEOTIDE SEQUENCE [LARGE SCALE GENOMIC DNA]</scope>
    <source>
        <strain evidence="3 6">FH2-B-C1</strain>
        <strain evidence="4 5">FH2-B-D1</strain>
    </source>
</reference>
<dbReference type="InterPro" id="IPR025641">
    <property type="entry name" value="DUF4340"/>
</dbReference>
<dbReference type="Proteomes" id="UP000232188">
    <property type="component" value="Unassembled WGS sequence"/>
</dbReference>
<evidence type="ECO:0000259" key="2">
    <source>
        <dbReference type="Pfam" id="PF14238"/>
    </source>
</evidence>
<feature type="transmembrane region" description="Helical" evidence="1">
    <location>
        <begin position="20"/>
        <end position="37"/>
    </location>
</feature>
<evidence type="ECO:0000313" key="6">
    <source>
        <dbReference type="Proteomes" id="UP000232188"/>
    </source>
</evidence>
<comment type="caution">
    <text evidence="3">The sequence shown here is derived from an EMBL/GenBank/DDBJ whole genome shotgun (WGS) entry which is preliminary data.</text>
</comment>
<accession>A0A2M9YM08</accession>
<feature type="domain" description="DUF4340" evidence="2">
    <location>
        <begin position="87"/>
        <end position="255"/>
    </location>
</feature>
<dbReference type="Pfam" id="PF14238">
    <property type="entry name" value="DUF4340"/>
    <property type="match status" value="1"/>
</dbReference>
<protein>
    <recommendedName>
        <fullName evidence="2">DUF4340 domain-containing protein</fullName>
    </recommendedName>
</protein>
<evidence type="ECO:0000313" key="3">
    <source>
        <dbReference type="EMBL" id="PJZ52575.1"/>
    </source>
</evidence>
<sequence length="334" mass="38901">MNFDSFPATFVFGFFKKEKALFLFLTNVVLGTVFFLTSDPFSIFQRTYQNSEPFFPYKSSEVETIRIGRKGHEILLERKNGSWIVQDGTARPDIQKIESLLSTLLKLRKFSKIASRSKNQNFGLNGDELKLEIRTESVDTGKLEIGVSGKQEKGTFVRDPENEEIWFVEENLNSVVGRGNENFFFSDFLFPQETDISVIHTILIDFSVKKVSQTRIKQTSPDRWVIPNSDQSHCWGENCRDWVEKLLKTKAERILKKPFRETIQSLSSSEKLKIQFLNEKKTEPIYEIEWIGKTSQKEPIFRSGKDSVLYVLDAEFLDRFQERFDWMNSSPDSF</sequence>
<proteinExistence type="predicted"/>
<keyword evidence="1" id="KW-0812">Transmembrane</keyword>
<dbReference type="Proteomes" id="UP000232149">
    <property type="component" value="Unassembled WGS sequence"/>
</dbReference>
<dbReference type="EMBL" id="NPDU01000044">
    <property type="protein sequence ID" value="PJZ60970.1"/>
    <property type="molecule type" value="Genomic_DNA"/>
</dbReference>
<dbReference type="AlphaFoldDB" id="A0A2M9YM08"/>
<dbReference type="RefSeq" id="WP_100786376.1">
    <property type="nucleotide sequence ID" value="NZ_NPDU01000044.1"/>
</dbReference>
<evidence type="ECO:0000256" key="1">
    <source>
        <dbReference type="SAM" id="Phobius"/>
    </source>
</evidence>
<gene>
    <name evidence="4" type="ORF">CH376_15785</name>
    <name evidence="3" type="ORF">CH380_14030</name>
</gene>
<organism evidence="3 6">
    <name type="scientific">Leptospira adleri</name>
    <dbReference type="NCBI Taxonomy" id="2023186"/>
    <lineage>
        <taxon>Bacteria</taxon>
        <taxon>Pseudomonadati</taxon>
        <taxon>Spirochaetota</taxon>
        <taxon>Spirochaetia</taxon>
        <taxon>Leptospirales</taxon>
        <taxon>Leptospiraceae</taxon>
        <taxon>Leptospira</taxon>
    </lineage>
</organism>
<name>A0A2M9YM08_9LEPT</name>
<evidence type="ECO:0000313" key="5">
    <source>
        <dbReference type="Proteomes" id="UP000232149"/>
    </source>
</evidence>
<keyword evidence="1" id="KW-1133">Transmembrane helix</keyword>
<keyword evidence="5" id="KW-1185">Reference proteome</keyword>